<keyword evidence="2" id="KW-0732">Signal</keyword>
<sequence length="335" mass="34910">MSASRRPSRRLPSLTAAALTAVTGLGLSLGAQAADNYPSKPIKLIVPFAAGGSTDIVARVLAEGMRTTLGQPIVVDNRGGAGGLIGTEAVAQAPADGYTVGMATVSTMTINPLLYTRGQALGSKLIPVANLVTMPSVWMAHPKMGVNNFADFLAKIKAQPKVYSAGVPGVGTLGHLMMASFNETMKTDVQIVPYRGNGPALNDALAGMVQVMTDQLPSALPQIKGGKLIPVALSATARSPELPNVPTFKELGYDDLNALGISWFGIVVPKNTPAPIVKKLQEAAVKAAHLPEVQKHLQTLGAAPTDMDQSKFPAQIAADIQRNKAQLDKAGIKPE</sequence>
<gene>
    <name evidence="3" type="ORF">N0K08_16945</name>
</gene>
<evidence type="ECO:0000313" key="4">
    <source>
        <dbReference type="Proteomes" id="UP001525968"/>
    </source>
</evidence>
<comment type="similarity">
    <text evidence="1">Belongs to the UPF0065 (bug) family.</text>
</comment>
<keyword evidence="4" id="KW-1185">Reference proteome</keyword>
<dbReference type="Gene3D" id="3.40.190.10">
    <property type="entry name" value="Periplasmic binding protein-like II"/>
    <property type="match status" value="1"/>
</dbReference>
<organism evidence="3 4">
    <name type="scientific">Acidovorax bellezanensis</name>
    <dbReference type="NCBI Taxonomy" id="2976702"/>
    <lineage>
        <taxon>Bacteria</taxon>
        <taxon>Pseudomonadati</taxon>
        <taxon>Pseudomonadota</taxon>
        <taxon>Betaproteobacteria</taxon>
        <taxon>Burkholderiales</taxon>
        <taxon>Comamonadaceae</taxon>
        <taxon>Acidovorax</taxon>
    </lineage>
</organism>
<dbReference type="InterPro" id="IPR042100">
    <property type="entry name" value="Bug_dom1"/>
</dbReference>
<comment type="caution">
    <text evidence="3">The sequence shown here is derived from an EMBL/GenBank/DDBJ whole genome shotgun (WGS) entry which is preliminary data.</text>
</comment>
<dbReference type="CDD" id="cd13577">
    <property type="entry name" value="PBP2_BugE_Glu"/>
    <property type="match status" value="1"/>
</dbReference>
<reference evidence="3 4" key="1">
    <citation type="submission" date="2022-09" db="EMBL/GenBank/DDBJ databases">
        <title>Draft genome of isolate Be4.</title>
        <authorList>
            <person name="Sanchez-Castro I."/>
            <person name="Martinez-Rodriguez P."/>
            <person name="Descostes M."/>
            <person name="Merroun M."/>
        </authorList>
    </citation>
    <scope>NUCLEOTIDE SEQUENCE [LARGE SCALE GENOMIC DNA]</scope>
    <source>
        <strain evidence="3 4">Be4</strain>
    </source>
</reference>
<dbReference type="PANTHER" id="PTHR42928:SF5">
    <property type="entry name" value="BLR1237 PROTEIN"/>
    <property type="match status" value="1"/>
</dbReference>
<evidence type="ECO:0000256" key="1">
    <source>
        <dbReference type="ARBA" id="ARBA00006987"/>
    </source>
</evidence>
<feature type="signal peptide" evidence="2">
    <location>
        <begin position="1"/>
        <end position="33"/>
    </location>
</feature>
<evidence type="ECO:0000256" key="2">
    <source>
        <dbReference type="SAM" id="SignalP"/>
    </source>
</evidence>
<proteinExistence type="inferred from homology"/>
<feature type="chain" id="PRO_5046940048" evidence="2">
    <location>
        <begin position="34"/>
        <end position="335"/>
    </location>
</feature>
<name>A0ABT2PPC9_9BURK</name>
<evidence type="ECO:0000313" key="3">
    <source>
        <dbReference type="EMBL" id="MCT9812331.1"/>
    </source>
</evidence>
<accession>A0ABT2PPC9</accession>
<dbReference type="SUPFAM" id="SSF53850">
    <property type="entry name" value="Periplasmic binding protein-like II"/>
    <property type="match status" value="1"/>
</dbReference>
<dbReference type="Pfam" id="PF03401">
    <property type="entry name" value="TctC"/>
    <property type="match status" value="1"/>
</dbReference>
<dbReference type="PIRSF" id="PIRSF017082">
    <property type="entry name" value="YflP"/>
    <property type="match status" value="1"/>
</dbReference>
<protein>
    <submittedName>
        <fullName evidence="3">Tripartite tricarboxylate transporter substrate binding protein BugE</fullName>
    </submittedName>
</protein>
<dbReference type="InterPro" id="IPR005064">
    <property type="entry name" value="BUG"/>
</dbReference>
<dbReference type="Proteomes" id="UP001525968">
    <property type="component" value="Unassembled WGS sequence"/>
</dbReference>
<dbReference type="EMBL" id="JAODYH010000008">
    <property type="protein sequence ID" value="MCT9812331.1"/>
    <property type="molecule type" value="Genomic_DNA"/>
</dbReference>
<dbReference type="RefSeq" id="WP_261501580.1">
    <property type="nucleotide sequence ID" value="NZ_JAODYH010000008.1"/>
</dbReference>
<dbReference type="Gene3D" id="3.40.190.150">
    <property type="entry name" value="Bordetella uptake gene, domain 1"/>
    <property type="match status" value="1"/>
</dbReference>
<dbReference type="PANTHER" id="PTHR42928">
    <property type="entry name" value="TRICARBOXYLATE-BINDING PROTEIN"/>
    <property type="match status" value="1"/>
</dbReference>